<evidence type="ECO:0000256" key="5">
    <source>
        <dbReference type="ARBA" id="ARBA00023157"/>
    </source>
</evidence>
<evidence type="ECO:0000256" key="1">
    <source>
        <dbReference type="ARBA" id="ARBA00022714"/>
    </source>
</evidence>
<evidence type="ECO:0000256" key="4">
    <source>
        <dbReference type="ARBA" id="ARBA00023014"/>
    </source>
</evidence>
<dbReference type="InterPro" id="IPR017941">
    <property type="entry name" value="Rieske_2Fe-2S"/>
</dbReference>
<name>H1XYY4_CALAY</name>
<keyword evidence="11" id="KW-1185">Reference proteome</keyword>
<dbReference type="GO" id="GO:0046872">
    <property type="term" value="F:metal ion binding"/>
    <property type="evidence" value="ECO:0007669"/>
    <property type="project" value="UniProtKB-KW"/>
</dbReference>
<accession>H1XYY4</accession>
<evidence type="ECO:0000313" key="9">
    <source>
        <dbReference type="EMBL" id="APF18007.1"/>
    </source>
</evidence>
<reference evidence="9 12" key="2">
    <citation type="submission" date="2016-11" db="EMBL/GenBank/DDBJ databases">
        <title>Genomic analysis of Caldithrix abyssi and proposal of a novel bacterial phylum Caldithrichaeota.</title>
        <authorList>
            <person name="Kublanov I."/>
            <person name="Sigalova O."/>
            <person name="Gavrilov S."/>
            <person name="Lebedinsky A."/>
            <person name="Ivanova N."/>
            <person name="Daum C."/>
            <person name="Reddy T."/>
            <person name="Klenk H.P."/>
            <person name="Goker M."/>
            <person name="Reva O."/>
            <person name="Miroshnichenko M."/>
            <person name="Kyprides N."/>
            <person name="Woyke T."/>
            <person name="Gelfand M."/>
        </authorList>
    </citation>
    <scope>NUCLEOTIDE SEQUENCE [LARGE SCALE GENOMIC DNA]</scope>
    <source>
        <strain evidence="9 12">LF13</strain>
    </source>
</reference>
<evidence type="ECO:0000259" key="8">
    <source>
        <dbReference type="PROSITE" id="PS51296"/>
    </source>
</evidence>
<keyword evidence="7" id="KW-0812">Transmembrane</keyword>
<evidence type="ECO:0000313" key="10">
    <source>
        <dbReference type="EMBL" id="EHO42055.1"/>
    </source>
</evidence>
<keyword evidence="2" id="KW-0479">Metal-binding</keyword>
<feature type="transmembrane region" description="Helical" evidence="7">
    <location>
        <begin position="16"/>
        <end position="36"/>
    </location>
</feature>
<dbReference type="KEGG" id="caby:Cabys_1258"/>
<keyword evidence="3" id="KW-0408">Iron</keyword>
<dbReference type="Pfam" id="PF00355">
    <property type="entry name" value="Rieske"/>
    <property type="match status" value="1"/>
</dbReference>
<keyword evidence="7" id="KW-1133">Transmembrane helix</keyword>
<dbReference type="OrthoDB" id="9767869at2"/>
<dbReference type="RefSeq" id="WP_006929277.1">
    <property type="nucleotide sequence ID" value="NZ_CM001402.1"/>
</dbReference>
<dbReference type="GO" id="GO:0051537">
    <property type="term" value="F:2 iron, 2 sulfur cluster binding"/>
    <property type="evidence" value="ECO:0007669"/>
    <property type="project" value="UniProtKB-KW"/>
</dbReference>
<sequence>MNGNEFKTTRRNALKIISSAIVALTALLTANFIAFFRKRKRLVAVPLPAADQPLLIKRDFFVRRREGGLQVFLRTCPHLGCKVQFVKERNLFICPCHGSQFTLDGQFVKGPAGRDLFKADFEQTQDQLIVKV</sequence>
<evidence type="ECO:0000256" key="6">
    <source>
        <dbReference type="ARBA" id="ARBA00034078"/>
    </source>
</evidence>
<keyword evidence="7" id="KW-0472">Membrane</keyword>
<dbReference type="Proteomes" id="UP000004671">
    <property type="component" value="Chromosome"/>
</dbReference>
<dbReference type="GO" id="GO:0016020">
    <property type="term" value="C:membrane"/>
    <property type="evidence" value="ECO:0007669"/>
    <property type="project" value="InterPro"/>
</dbReference>
<dbReference type="PANTHER" id="PTHR10134">
    <property type="entry name" value="CYTOCHROME B-C1 COMPLEX SUBUNIT RIESKE, MITOCHONDRIAL"/>
    <property type="match status" value="1"/>
</dbReference>
<keyword evidence="1" id="KW-0001">2Fe-2S</keyword>
<gene>
    <name evidence="9" type="ORF">Cabys_1258</name>
    <name evidence="10" type="ORF">Calab_2445</name>
</gene>
<dbReference type="InterPro" id="IPR005805">
    <property type="entry name" value="Rieske_Fe-S_prot_C"/>
</dbReference>
<evidence type="ECO:0000256" key="3">
    <source>
        <dbReference type="ARBA" id="ARBA00023004"/>
    </source>
</evidence>
<dbReference type="PROSITE" id="PS51296">
    <property type="entry name" value="RIESKE"/>
    <property type="match status" value="1"/>
</dbReference>
<dbReference type="InterPro" id="IPR014349">
    <property type="entry name" value="Rieske_Fe-S_prot"/>
</dbReference>
<protein>
    <submittedName>
        <fullName evidence="9">Rieske (2Fe-2S) domain-containing protein</fullName>
    </submittedName>
    <submittedName>
        <fullName evidence="10">Rieske (2Fe-2S) iron-sulfur domain-containing protein</fullName>
    </submittedName>
</protein>
<dbReference type="PRINTS" id="PR00162">
    <property type="entry name" value="RIESKE"/>
</dbReference>
<dbReference type="eggNOG" id="COG0723">
    <property type="taxonomic scope" value="Bacteria"/>
</dbReference>
<dbReference type="PaxDb" id="880073-Calab_2445"/>
<evidence type="ECO:0000256" key="7">
    <source>
        <dbReference type="SAM" id="Phobius"/>
    </source>
</evidence>
<proteinExistence type="predicted"/>
<dbReference type="HOGENOM" id="CLU_055690_1_1_0"/>
<evidence type="ECO:0000313" key="11">
    <source>
        <dbReference type="Proteomes" id="UP000004671"/>
    </source>
</evidence>
<dbReference type="InterPro" id="IPR036922">
    <property type="entry name" value="Rieske_2Fe-2S_sf"/>
</dbReference>
<dbReference type="Proteomes" id="UP000183868">
    <property type="component" value="Chromosome"/>
</dbReference>
<evidence type="ECO:0000256" key="2">
    <source>
        <dbReference type="ARBA" id="ARBA00022723"/>
    </source>
</evidence>
<evidence type="ECO:0000313" key="12">
    <source>
        <dbReference type="Proteomes" id="UP000183868"/>
    </source>
</evidence>
<dbReference type="Gene3D" id="2.102.10.10">
    <property type="entry name" value="Rieske [2Fe-2S] iron-sulphur domain"/>
    <property type="match status" value="1"/>
</dbReference>
<dbReference type="STRING" id="880073.Cabys_1258"/>
<keyword evidence="4" id="KW-0411">Iron-sulfur</keyword>
<dbReference type="CDD" id="cd03467">
    <property type="entry name" value="Rieske"/>
    <property type="match status" value="1"/>
</dbReference>
<comment type="cofactor">
    <cofactor evidence="6">
        <name>[2Fe-2S] cluster</name>
        <dbReference type="ChEBI" id="CHEBI:190135"/>
    </cofactor>
</comment>
<organism evidence="10 11">
    <name type="scientific">Caldithrix abyssi DSM 13497</name>
    <dbReference type="NCBI Taxonomy" id="880073"/>
    <lineage>
        <taxon>Bacteria</taxon>
        <taxon>Pseudomonadati</taxon>
        <taxon>Calditrichota</taxon>
        <taxon>Calditrichia</taxon>
        <taxon>Calditrichales</taxon>
        <taxon>Calditrichaceae</taxon>
        <taxon>Caldithrix</taxon>
    </lineage>
</organism>
<dbReference type="EMBL" id="CP018099">
    <property type="protein sequence ID" value="APF18007.1"/>
    <property type="molecule type" value="Genomic_DNA"/>
</dbReference>
<feature type="domain" description="Rieske" evidence="8">
    <location>
        <begin position="44"/>
        <end position="130"/>
    </location>
</feature>
<dbReference type="AlphaFoldDB" id="H1XYY4"/>
<dbReference type="SUPFAM" id="SSF50022">
    <property type="entry name" value="ISP domain"/>
    <property type="match status" value="1"/>
</dbReference>
<reference evidence="10 11" key="1">
    <citation type="submission" date="2011-09" db="EMBL/GenBank/DDBJ databases">
        <title>The permanent draft genome of Caldithrix abyssi DSM 13497.</title>
        <authorList>
            <consortium name="US DOE Joint Genome Institute (JGI-PGF)"/>
            <person name="Lucas S."/>
            <person name="Han J."/>
            <person name="Lapidus A."/>
            <person name="Bruce D."/>
            <person name="Goodwin L."/>
            <person name="Pitluck S."/>
            <person name="Peters L."/>
            <person name="Kyrpides N."/>
            <person name="Mavromatis K."/>
            <person name="Ivanova N."/>
            <person name="Mikhailova N."/>
            <person name="Chertkov O."/>
            <person name="Detter J.C."/>
            <person name="Tapia R."/>
            <person name="Han C."/>
            <person name="Land M."/>
            <person name="Hauser L."/>
            <person name="Markowitz V."/>
            <person name="Cheng J.-F."/>
            <person name="Hugenholtz P."/>
            <person name="Woyke T."/>
            <person name="Wu D."/>
            <person name="Spring S."/>
            <person name="Brambilla E."/>
            <person name="Klenk H.-P."/>
            <person name="Eisen J.A."/>
        </authorList>
    </citation>
    <scope>NUCLEOTIDE SEQUENCE [LARGE SCALE GENOMIC DNA]</scope>
    <source>
        <strain evidence="10 11">DSM 13497</strain>
    </source>
</reference>
<keyword evidence="5" id="KW-1015">Disulfide bond</keyword>
<dbReference type="InParanoid" id="H1XYY4"/>
<dbReference type="EMBL" id="CM001402">
    <property type="protein sequence ID" value="EHO42055.1"/>
    <property type="molecule type" value="Genomic_DNA"/>
</dbReference>